<feature type="region of interest" description="Disordered" evidence="1">
    <location>
        <begin position="312"/>
        <end position="335"/>
    </location>
</feature>
<evidence type="ECO:0000313" key="3">
    <source>
        <dbReference type="EMBL" id="TCU95301.1"/>
    </source>
</evidence>
<organism evidence="3 4">
    <name type="scientific">Paracandidimonas soli</name>
    <dbReference type="NCBI Taxonomy" id="1917182"/>
    <lineage>
        <taxon>Bacteria</taxon>
        <taxon>Pseudomonadati</taxon>
        <taxon>Pseudomonadota</taxon>
        <taxon>Betaproteobacteria</taxon>
        <taxon>Burkholderiales</taxon>
        <taxon>Alcaligenaceae</taxon>
        <taxon>Paracandidimonas</taxon>
    </lineage>
</organism>
<evidence type="ECO:0000313" key="4">
    <source>
        <dbReference type="Proteomes" id="UP000294692"/>
    </source>
</evidence>
<keyword evidence="2" id="KW-0812">Transmembrane</keyword>
<accession>A0A4R3UWD9</accession>
<dbReference type="Proteomes" id="UP000294692">
    <property type="component" value="Unassembled WGS sequence"/>
</dbReference>
<keyword evidence="2" id="KW-0472">Membrane</keyword>
<name>A0A4R3UWD9_9BURK</name>
<evidence type="ECO:0000256" key="1">
    <source>
        <dbReference type="SAM" id="MobiDB-lite"/>
    </source>
</evidence>
<comment type="caution">
    <text evidence="3">The sequence shown here is derived from an EMBL/GenBank/DDBJ whole genome shotgun (WGS) entry which is preliminary data.</text>
</comment>
<proteinExistence type="predicted"/>
<dbReference type="OrthoDB" id="147179at2"/>
<reference evidence="3 4" key="1">
    <citation type="submission" date="2019-03" db="EMBL/GenBank/DDBJ databases">
        <title>Genomic Encyclopedia of Type Strains, Phase IV (KMG-IV): sequencing the most valuable type-strain genomes for metagenomic binning, comparative biology and taxonomic classification.</title>
        <authorList>
            <person name="Goeker M."/>
        </authorList>
    </citation>
    <scope>NUCLEOTIDE SEQUENCE [LARGE SCALE GENOMIC DNA]</scope>
    <source>
        <strain evidence="3 4">DSM 100048</strain>
    </source>
</reference>
<gene>
    <name evidence="3" type="ORF">EV686_108144</name>
</gene>
<keyword evidence="2" id="KW-1133">Transmembrane helix</keyword>
<dbReference type="EMBL" id="SMBX01000008">
    <property type="protein sequence ID" value="TCU95301.1"/>
    <property type="molecule type" value="Genomic_DNA"/>
</dbReference>
<keyword evidence="4" id="KW-1185">Reference proteome</keyword>
<sequence length="335" mass="35467">MWSFNIGRSISLMMQTLPFIALRCAVYFGIALAYVLMTGIGAGVGWGIGGLGDESFQAGAAFWGGAAGFGLTAGILYFLREYILYMVKAGHIAVMVKLLQGQTIPQGRSQIQLATAEVKNRFGQANVLFLIDQTVKGVINAVTGLVQGLAGLLPIAGVQQFMRLVRAFLRLAVGLVDEVILAYAIHTQSLNPWASARTALVLYGQNATGMLRNAAWLALITYGLSVVIFILLVAPATALAWFMPGAGTAAGIVFALILAWALKAAILEPFAVACLLQAYFQAIDGQSPDPEWEARLETASGKFAQLKEKAASWVRQPSADAGPANGAAQTQGNQS</sequence>
<feature type="transmembrane region" description="Helical" evidence="2">
    <location>
        <begin position="240"/>
        <end position="262"/>
    </location>
</feature>
<feature type="transmembrane region" description="Helical" evidence="2">
    <location>
        <begin position="60"/>
        <end position="79"/>
    </location>
</feature>
<evidence type="ECO:0000256" key="2">
    <source>
        <dbReference type="SAM" id="Phobius"/>
    </source>
</evidence>
<feature type="transmembrane region" description="Helical" evidence="2">
    <location>
        <begin position="214"/>
        <end position="234"/>
    </location>
</feature>
<protein>
    <submittedName>
        <fullName evidence="3">Uncharacterized protein</fullName>
    </submittedName>
</protein>
<feature type="transmembrane region" description="Helical" evidence="2">
    <location>
        <begin position="20"/>
        <end position="48"/>
    </location>
</feature>
<dbReference type="AlphaFoldDB" id="A0A4R3UWD9"/>